<reference evidence="3" key="1">
    <citation type="journal article" date="2014" name="Int. J. Syst. Evol. Microbiol.">
        <title>Complete genome sequence of Corynebacterium casei LMG S-19264T (=DSM 44701T), isolated from a smear-ripened cheese.</title>
        <authorList>
            <consortium name="US DOE Joint Genome Institute (JGI-PGF)"/>
            <person name="Walter F."/>
            <person name="Albersmeier A."/>
            <person name="Kalinowski J."/>
            <person name="Ruckert C."/>
        </authorList>
    </citation>
    <scope>NUCLEOTIDE SEQUENCE</scope>
    <source>
        <strain evidence="3">CGMCC 1.15760</strain>
    </source>
</reference>
<dbReference type="Gene3D" id="3.90.190.10">
    <property type="entry name" value="Protein tyrosine phosphatase superfamily"/>
    <property type="match status" value="1"/>
</dbReference>
<evidence type="ECO:0000259" key="2">
    <source>
        <dbReference type="PROSITE" id="PS50056"/>
    </source>
</evidence>
<dbReference type="Pfam" id="PF22784">
    <property type="entry name" value="PTP-SAK"/>
    <property type="match status" value="1"/>
</dbReference>
<dbReference type="PROSITE" id="PS50056">
    <property type="entry name" value="TYR_PHOSPHATASE_2"/>
    <property type="match status" value="1"/>
</dbReference>
<dbReference type="InterPro" id="IPR029021">
    <property type="entry name" value="Prot-tyrosine_phosphatase-like"/>
</dbReference>
<organism evidence="3 4">
    <name type="scientific">Lysinibacillus alkalisoli</name>
    <dbReference type="NCBI Taxonomy" id="1911548"/>
    <lineage>
        <taxon>Bacteria</taxon>
        <taxon>Bacillati</taxon>
        <taxon>Bacillota</taxon>
        <taxon>Bacilli</taxon>
        <taxon>Bacillales</taxon>
        <taxon>Bacillaceae</taxon>
        <taxon>Lysinibacillus</taxon>
    </lineage>
</organism>
<reference evidence="3" key="2">
    <citation type="submission" date="2020-09" db="EMBL/GenBank/DDBJ databases">
        <authorList>
            <person name="Sun Q."/>
            <person name="Zhou Y."/>
        </authorList>
    </citation>
    <scope>NUCLEOTIDE SEQUENCE</scope>
    <source>
        <strain evidence="3">CGMCC 1.15760</strain>
    </source>
</reference>
<proteinExistence type="predicted"/>
<dbReference type="AlphaFoldDB" id="A0A917D5Y1"/>
<dbReference type="GO" id="GO:0016791">
    <property type="term" value="F:phosphatase activity"/>
    <property type="evidence" value="ECO:0007669"/>
    <property type="project" value="UniProtKB-ARBA"/>
</dbReference>
<evidence type="ECO:0000313" key="3">
    <source>
        <dbReference type="EMBL" id="GGG10069.1"/>
    </source>
</evidence>
<comment type="caution">
    <text evidence="3">The sequence shown here is derived from an EMBL/GenBank/DDBJ whole genome shotgun (WGS) entry which is preliminary data.</text>
</comment>
<name>A0A917D5Y1_9BACI</name>
<evidence type="ECO:0000256" key="1">
    <source>
        <dbReference type="ARBA" id="ARBA00022801"/>
    </source>
</evidence>
<dbReference type="EMBL" id="BMJT01000001">
    <property type="protein sequence ID" value="GGG10069.1"/>
    <property type="molecule type" value="Genomic_DNA"/>
</dbReference>
<dbReference type="InterPro" id="IPR057023">
    <property type="entry name" value="PTP-SAK"/>
</dbReference>
<keyword evidence="1" id="KW-0378">Hydrolase</keyword>
<evidence type="ECO:0000313" key="4">
    <source>
        <dbReference type="Proteomes" id="UP000616608"/>
    </source>
</evidence>
<dbReference type="RefSeq" id="WP_188613007.1">
    <property type="nucleotide sequence ID" value="NZ_BMJT01000001.1"/>
</dbReference>
<keyword evidence="4" id="KW-1185">Reference proteome</keyword>
<feature type="domain" description="Tyrosine specific protein phosphatases" evidence="2">
    <location>
        <begin position="60"/>
        <end position="129"/>
    </location>
</feature>
<protein>
    <recommendedName>
        <fullName evidence="2">Tyrosine specific protein phosphatases domain-containing protein</fullName>
    </recommendedName>
</protein>
<accession>A0A917D5Y1</accession>
<gene>
    <name evidence="3" type="ORF">GCM10007425_00510</name>
</gene>
<dbReference type="SUPFAM" id="SSF52799">
    <property type="entry name" value="(Phosphotyrosine protein) phosphatases II"/>
    <property type="match status" value="1"/>
</dbReference>
<dbReference type="InterPro" id="IPR000387">
    <property type="entry name" value="Tyr_Pase_dom"/>
</dbReference>
<sequence length="137" mass="15042">MTNYSVLKEGRIFLGSHEVGQQALTDETIDQVIDLRVNGLQDAPNKYRHLPIGEGEQTIVSLKHNAQTIKAAYEAGETIYMHCGGGNGRACVMASALLIELGEADSVDEAIDQVQQIRPTANVRPEMASVLRQMYEK</sequence>
<dbReference type="Proteomes" id="UP000616608">
    <property type="component" value="Unassembled WGS sequence"/>
</dbReference>